<reference evidence="1" key="1">
    <citation type="submission" date="2019-02" db="EMBL/GenBank/DDBJ databases">
        <authorList>
            <consortium name="Genoscope - CEA"/>
            <person name="William W."/>
        </authorList>
    </citation>
    <scope>NUCLEOTIDE SEQUENCE [LARGE SCALE GENOMIC DNA]</scope>
    <source>
        <strain evidence="1">YSy11</strain>
    </source>
</reference>
<sequence>MAEYVLAHMLAHERSLFAGVRRKLNSAGITACHAVLPGSRC</sequence>
<name>A0A653DZ29_9PSED</name>
<organism evidence="1">
    <name type="scientific">Pseudomonas marincola</name>
    <dbReference type="NCBI Taxonomy" id="437900"/>
    <lineage>
        <taxon>Bacteria</taxon>
        <taxon>Pseudomonadati</taxon>
        <taxon>Pseudomonadota</taxon>
        <taxon>Gammaproteobacteria</taxon>
        <taxon>Pseudomonadales</taxon>
        <taxon>Pseudomonadaceae</taxon>
        <taxon>Pseudomonas</taxon>
    </lineage>
</organism>
<dbReference type="EMBL" id="LR215729">
    <property type="protein sequence ID" value="VEV95081.1"/>
    <property type="molecule type" value="Genomic_DNA"/>
</dbReference>
<evidence type="ECO:0000313" key="1">
    <source>
        <dbReference type="EMBL" id="VEV95081.1"/>
    </source>
</evidence>
<accession>A0A653DZ29</accession>
<proteinExistence type="predicted"/>
<protein>
    <submittedName>
        <fullName evidence="1">Uncharacterized protein</fullName>
    </submittedName>
</protein>
<gene>
    <name evidence="1" type="ORF">PMYSY11_0034</name>
</gene>
<dbReference type="AlphaFoldDB" id="A0A653DZ29"/>